<dbReference type="Gene3D" id="1.10.1200.10">
    <property type="entry name" value="ACP-like"/>
    <property type="match status" value="1"/>
</dbReference>
<evidence type="ECO:0000313" key="7">
    <source>
        <dbReference type="Proteomes" id="UP001595904"/>
    </source>
</evidence>
<evidence type="ECO:0000313" key="6">
    <source>
        <dbReference type="EMBL" id="MFC4307450.1"/>
    </source>
</evidence>
<keyword evidence="3" id="KW-0597">Phosphoprotein</keyword>
<dbReference type="SUPFAM" id="SSF47336">
    <property type="entry name" value="ACP-like"/>
    <property type="match status" value="1"/>
</dbReference>
<dbReference type="Proteomes" id="UP001595904">
    <property type="component" value="Unassembled WGS sequence"/>
</dbReference>
<keyword evidence="2" id="KW-0596">Phosphopantetheine</keyword>
<dbReference type="EMBL" id="JBHSDU010000001">
    <property type="protein sequence ID" value="MFC4307450.1"/>
    <property type="molecule type" value="Genomic_DNA"/>
</dbReference>
<dbReference type="CDD" id="cd19531">
    <property type="entry name" value="LCL_NRPS-like"/>
    <property type="match status" value="1"/>
</dbReference>
<dbReference type="PIRSF" id="PIRSF001617">
    <property type="entry name" value="Alpha-AR"/>
    <property type="match status" value="1"/>
</dbReference>
<sequence>MTKQQGDRQSHEGLRSLSLAQLKELRSRSSARAKPARIPPLVAQQRGSTVPPSYAQERLWFLDQVGLVKAAYNMPMALELQGQLDLPALERSVAELIRRHESLRTSFRTVHGSPVAVIAPPESFALTVIDLSAMQAEPRESRARQLIEAEAQFVFDLTVGPLLRVSLMKLTELRHVLLLTVHHVISDGWSLGILNRELSELYAAFSNKQPSPLPELPVQYADYAIWQRQWLQGEVLQEHLQYWREQLRGAPPHLQLPTDRPRPAIESFRGAVLNFSVDTGTHSALKELARGEDATLFMVCLAAYQILLSRWSGQKDVVVGSPVAGRTQAQTEDLIGLFVNLLALRTELSGNPTFRELLGRVREATLGAYAHQELPFEKLVEELRPERNLAQQSIIQVMLALNNFPKEALNLSGLKWTRTAAQWTTTHFELTLFLSESADGLAGTFEYATDLFDAGTIERMALHFRTLLGAIVANPDCRIGQLELLGQAERRQVLERFNDTLQPFPRGRLLHQLVEAQAERAPEALAIVCGEEQLTYSQLHQRANQLARLLAPCVKPDDRVGLYVERGAEMIIGMLGILKAGAAYVPLDPSYPAARLAYLVRDSEPVVLLTQSRLQKTLPESTARVVLLDAMDGPIQSASDTNVDPASPQLREHHLAYVVYTSGSTGAPKGVMVEHRNVVNLVHWHCQVFELRAGERSSCVATVGFDAAVWEIWSPLSVGATLVIAPPEVSRAPETLLPWWEAQRLDVSFLPTPMAEFVLSRNSANPRLRTLLVGGDRLRHRPASATFALVNNYGPTESTVVATSGRIRDDDAVLHIGRPIANTQIYILDEYLQPVPIGVSGEIYIGGAGVARGYLNRPELTHRQFIDNPFGATGTSRLYRSGDLARWLPDGSIEFQGRNDRQVKVRGFRIELAEIEAQLLEHAQVDHAVVLAREDAPGEKRLVAYIVGNRKVEALQSSDEADTTPRTAAVGEIVGEWQTIYEETYGTQLQTAPSFVGWNSSYTDLPIPEAQMQEWLDCTVERIRALKPRRLLEIGCGVGLLVQQLAPQCEEYIGADFSAAAIDRLQQWVSSRSDLRHVQLRCRAASELRDFPSGHFDTVVLNSVVQYFPDMEYLVSVLQDAVRLLAPGGRIFVGDVRDLGLLEMFHSAVQLSKAAATISAGQLKRRIPRAIAQDKELVIDAQFFRALPGRLPGIAGAEVQLKRGRALNELTRYRYDAILRKGEEADSVALVETQPWQAGPDFLTSFMDGLVDRHWPAVRLTSVPNARLSRDAAVQTLLATGEDRLEASTLRRQLNDTEPHGVDPELFWSWGETYGYDVTVSPAAQGCFDVQFVDRGRVESSRPPAALRLDSATNWNAYSNDPLASGFRQQLIPKLREHLHGRLPEHMIPTAWMVLKQLPLTPNGKVDHDALPNPQGRPEEVGEYIAPATQVERILCGIWEQLLQVDQVGVQDNFFELGGHSLHGMKLIAKVSEQLDVRLSAIALFQYPTVRLMAETIESHRAAGGQADLEFEDGVIPCEPVDMES</sequence>
<feature type="domain" description="Carrier" evidence="5">
    <location>
        <begin position="1426"/>
        <end position="1501"/>
    </location>
</feature>
<dbReference type="PROSITE" id="PS50075">
    <property type="entry name" value="CARRIER"/>
    <property type="match status" value="1"/>
</dbReference>
<gene>
    <name evidence="6" type="ORF">ACFPN2_00010</name>
</gene>
<dbReference type="PANTHER" id="PTHR45527:SF1">
    <property type="entry name" value="FATTY ACID SYNTHASE"/>
    <property type="match status" value="1"/>
</dbReference>
<keyword evidence="4" id="KW-0677">Repeat</keyword>
<dbReference type="InterPro" id="IPR029063">
    <property type="entry name" value="SAM-dependent_MTases_sf"/>
</dbReference>
<dbReference type="NCBIfam" id="TIGR01733">
    <property type="entry name" value="AA-adenyl-dom"/>
    <property type="match status" value="1"/>
</dbReference>
<dbReference type="SUPFAM" id="SSF53335">
    <property type="entry name" value="S-adenosyl-L-methionine-dependent methyltransferases"/>
    <property type="match status" value="1"/>
</dbReference>
<dbReference type="Gene3D" id="3.40.50.150">
    <property type="entry name" value="Vaccinia Virus protein VP39"/>
    <property type="match status" value="1"/>
</dbReference>
<dbReference type="Pfam" id="PF00550">
    <property type="entry name" value="PP-binding"/>
    <property type="match status" value="1"/>
</dbReference>
<dbReference type="SUPFAM" id="SSF52777">
    <property type="entry name" value="CoA-dependent acyltransferases"/>
    <property type="match status" value="2"/>
</dbReference>
<dbReference type="Gene3D" id="2.30.38.10">
    <property type="entry name" value="Luciferase, Domain 3"/>
    <property type="match status" value="1"/>
</dbReference>
<dbReference type="PROSITE" id="PS00012">
    <property type="entry name" value="PHOSPHOPANTETHEINE"/>
    <property type="match status" value="1"/>
</dbReference>
<dbReference type="Gene3D" id="3.40.50.980">
    <property type="match status" value="2"/>
</dbReference>
<dbReference type="InterPro" id="IPR013217">
    <property type="entry name" value="Methyltransf_12"/>
</dbReference>
<dbReference type="PROSITE" id="PS00455">
    <property type="entry name" value="AMP_BINDING"/>
    <property type="match status" value="1"/>
</dbReference>
<accession>A0ABV8SJH2</accession>
<evidence type="ECO:0000259" key="5">
    <source>
        <dbReference type="PROSITE" id="PS50075"/>
    </source>
</evidence>
<dbReference type="PANTHER" id="PTHR45527">
    <property type="entry name" value="NONRIBOSOMAL PEPTIDE SYNTHETASE"/>
    <property type="match status" value="1"/>
</dbReference>
<dbReference type="InterPro" id="IPR006162">
    <property type="entry name" value="Ppantetheine_attach_site"/>
</dbReference>
<dbReference type="InterPro" id="IPR036736">
    <property type="entry name" value="ACP-like_sf"/>
</dbReference>
<dbReference type="Pfam" id="PF00668">
    <property type="entry name" value="Condensation"/>
    <property type="match status" value="1"/>
</dbReference>
<dbReference type="InterPro" id="IPR000873">
    <property type="entry name" value="AMP-dep_synth/lig_dom"/>
</dbReference>
<dbReference type="InterPro" id="IPR009081">
    <property type="entry name" value="PP-bd_ACP"/>
</dbReference>
<evidence type="ECO:0000256" key="2">
    <source>
        <dbReference type="ARBA" id="ARBA00022450"/>
    </source>
</evidence>
<evidence type="ECO:0000256" key="4">
    <source>
        <dbReference type="ARBA" id="ARBA00022737"/>
    </source>
</evidence>
<dbReference type="InterPro" id="IPR001242">
    <property type="entry name" value="Condensation_dom"/>
</dbReference>
<dbReference type="InterPro" id="IPR010071">
    <property type="entry name" value="AA_adenyl_dom"/>
</dbReference>
<dbReference type="SUPFAM" id="SSF56801">
    <property type="entry name" value="Acetyl-CoA synthetase-like"/>
    <property type="match status" value="1"/>
</dbReference>
<comment type="caution">
    <text evidence="6">The sequence shown here is derived from an EMBL/GenBank/DDBJ whole genome shotgun (WGS) entry which is preliminary data.</text>
</comment>
<dbReference type="InterPro" id="IPR020806">
    <property type="entry name" value="PKS_PP-bd"/>
</dbReference>
<proteinExistence type="predicted"/>
<dbReference type="RefSeq" id="WP_380593726.1">
    <property type="nucleotide sequence ID" value="NZ_JBHSDU010000001.1"/>
</dbReference>
<comment type="cofactor">
    <cofactor evidence="1">
        <name>pantetheine 4'-phosphate</name>
        <dbReference type="ChEBI" id="CHEBI:47942"/>
    </cofactor>
</comment>
<dbReference type="InterPro" id="IPR020845">
    <property type="entry name" value="AMP-binding_CS"/>
</dbReference>
<dbReference type="Gene3D" id="3.30.559.30">
    <property type="entry name" value="Nonribosomal peptide synthetase, condensation domain"/>
    <property type="match status" value="1"/>
</dbReference>
<dbReference type="Gene3D" id="3.30.300.30">
    <property type="match status" value="2"/>
</dbReference>
<dbReference type="InterPro" id="IPR045851">
    <property type="entry name" value="AMP-bd_C_sf"/>
</dbReference>
<evidence type="ECO:0000256" key="1">
    <source>
        <dbReference type="ARBA" id="ARBA00001957"/>
    </source>
</evidence>
<reference evidence="7" key="1">
    <citation type="journal article" date="2019" name="Int. J. Syst. Evol. Microbiol.">
        <title>The Global Catalogue of Microorganisms (GCM) 10K type strain sequencing project: providing services to taxonomists for standard genome sequencing and annotation.</title>
        <authorList>
            <consortium name="The Broad Institute Genomics Platform"/>
            <consortium name="The Broad Institute Genome Sequencing Center for Infectious Disease"/>
            <person name="Wu L."/>
            <person name="Ma J."/>
        </authorList>
    </citation>
    <scope>NUCLEOTIDE SEQUENCE [LARGE SCALE GENOMIC DNA]</scope>
    <source>
        <strain evidence="7">CGMCC 1.10759</strain>
    </source>
</reference>
<dbReference type="CDD" id="cd02440">
    <property type="entry name" value="AdoMet_MTases"/>
    <property type="match status" value="1"/>
</dbReference>
<protein>
    <submittedName>
        <fullName evidence="6">Amino acid adenylation domain-containing protein</fullName>
    </submittedName>
</protein>
<evidence type="ECO:0000256" key="3">
    <source>
        <dbReference type="ARBA" id="ARBA00022553"/>
    </source>
</evidence>
<dbReference type="SMART" id="SM00823">
    <property type="entry name" value="PKS_PP"/>
    <property type="match status" value="1"/>
</dbReference>
<dbReference type="Pfam" id="PF00501">
    <property type="entry name" value="AMP-binding"/>
    <property type="match status" value="1"/>
</dbReference>
<name>A0ABV8SJH2_9GAMM</name>
<keyword evidence="7" id="KW-1185">Reference proteome</keyword>
<dbReference type="InterPro" id="IPR023213">
    <property type="entry name" value="CAT-like_dom_sf"/>
</dbReference>
<dbReference type="Gene3D" id="3.30.559.10">
    <property type="entry name" value="Chloramphenicol acetyltransferase-like domain"/>
    <property type="match status" value="1"/>
</dbReference>
<dbReference type="Pfam" id="PF08242">
    <property type="entry name" value="Methyltransf_12"/>
    <property type="match status" value="1"/>
</dbReference>
<organism evidence="6 7">
    <name type="scientific">Steroidobacter flavus</name>
    <dbReference type="NCBI Taxonomy" id="1842136"/>
    <lineage>
        <taxon>Bacteria</taxon>
        <taxon>Pseudomonadati</taxon>
        <taxon>Pseudomonadota</taxon>
        <taxon>Gammaproteobacteria</taxon>
        <taxon>Steroidobacterales</taxon>
        <taxon>Steroidobacteraceae</taxon>
        <taxon>Steroidobacter</taxon>
    </lineage>
</organism>
<dbReference type="CDD" id="cd05930">
    <property type="entry name" value="A_NRPS"/>
    <property type="match status" value="1"/>
</dbReference>